<protein>
    <recommendedName>
        <fullName evidence="5">TadE-like protein</fullName>
    </recommendedName>
</protein>
<keyword evidence="4" id="KW-1185">Reference proteome</keyword>
<evidence type="ECO:0000313" key="4">
    <source>
        <dbReference type="Proteomes" id="UP000198688"/>
    </source>
</evidence>
<keyword evidence="2" id="KW-1133">Transmembrane helix</keyword>
<keyword evidence="2" id="KW-0472">Membrane</keyword>
<organism evidence="3 4">
    <name type="scientific">Actinoplanes derwentensis</name>
    <dbReference type="NCBI Taxonomy" id="113562"/>
    <lineage>
        <taxon>Bacteria</taxon>
        <taxon>Bacillati</taxon>
        <taxon>Actinomycetota</taxon>
        <taxon>Actinomycetes</taxon>
        <taxon>Micromonosporales</taxon>
        <taxon>Micromonosporaceae</taxon>
        <taxon>Actinoplanes</taxon>
    </lineage>
</organism>
<dbReference type="RefSeq" id="WP_157751529.1">
    <property type="nucleotide sequence ID" value="NZ_LT629758.1"/>
</dbReference>
<evidence type="ECO:0000256" key="2">
    <source>
        <dbReference type="SAM" id="Phobius"/>
    </source>
</evidence>
<evidence type="ECO:0000256" key="1">
    <source>
        <dbReference type="SAM" id="MobiDB-lite"/>
    </source>
</evidence>
<keyword evidence="2" id="KW-0812">Transmembrane</keyword>
<gene>
    <name evidence="3" type="ORF">SAMN04489716_2624</name>
</gene>
<sequence length="166" mass="17069">MYSNIEDPGACAGQRSDRRRRTGIRSGSLRRRFPAGDRGSITSELAVFVVPFLILMAMFIVFCGRAASVSIDAHAVAAAAARAAADAPTAGAARTAASRAANAMAFGSKFTCTATTDTGQFRRGGSVTVRAACVLPMADLGIPSLGGTKTAHATATEPIDIYRAGT</sequence>
<dbReference type="AlphaFoldDB" id="A0A1H1XXI6"/>
<evidence type="ECO:0008006" key="5">
    <source>
        <dbReference type="Google" id="ProtNLM"/>
    </source>
</evidence>
<feature type="transmembrane region" description="Helical" evidence="2">
    <location>
        <begin position="45"/>
        <end position="64"/>
    </location>
</feature>
<name>A0A1H1XXI6_9ACTN</name>
<dbReference type="Proteomes" id="UP000198688">
    <property type="component" value="Chromosome I"/>
</dbReference>
<evidence type="ECO:0000313" key="3">
    <source>
        <dbReference type="EMBL" id="SDT13845.1"/>
    </source>
</evidence>
<dbReference type="OrthoDB" id="3260904at2"/>
<accession>A0A1H1XXI6</accession>
<dbReference type="STRING" id="113562.SAMN04489716_2624"/>
<feature type="region of interest" description="Disordered" evidence="1">
    <location>
        <begin position="1"/>
        <end position="25"/>
    </location>
</feature>
<reference evidence="3 4" key="1">
    <citation type="submission" date="2016-10" db="EMBL/GenBank/DDBJ databases">
        <authorList>
            <person name="de Groot N.N."/>
        </authorList>
    </citation>
    <scope>NUCLEOTIDE SEQUENCE [LARGE SCALE GENOMIC DNA]</scope>
    <source>
        <strain evidence="3 4">DSM 43941</strain>
    </source>
</reference>
<proteinExistence type="predicted"/>
<dbReference type="EMBL" id="LT629758">
    <property type="protein sequence ID" value="SDT13845.1"/>
    <property type="molecule type" value="Genomic_DNA"/>
</dbReference>